<dbReference type="AlphaFoldDB" id="A0AAW9QDT5"/>
<comment type="caution">
    <text evidence="2">The sequence shown here is derived from an EMBL/GenBank/DDBJ whole genome shotgun (WGS) entry which is preliminary data.</text>
</comment>
<feature type="domain" description="Transposase DDE" evidence="1">
    <location>
        <begin position="47"/>
        <end position="167"/>
    </location>
</feature>
<dbReference type="Proteomes" id="UP001336250">
    <property type="component" value="Unassembled WGS sequence"/>
</dbReference>
<protein>
    <submittedName>
        <fullName evidence="2">Transposase</fullName>
    </submittedName>
</protein>
<dbReference type="EMBL" id="JAZIBG010000056">
    <property type="protein sequence ID" value="MEF7617221.1"/>
    <property type="molecule type" value="Genomic_DNA"/>
</dbReference>
<gene>
    <name evidence="2" type="ORF">V4F39_25130</name>
</gene>
<name>A0AAW9QDT5_9BURK</name>
<sequence length="174" mass="18372">MCDHNACATAGWRRRPSDAAGRCPIGIDAAPSSACTACFGCATYAGDCDRPLIARVGHGPEGANPSFILTSVTVALSCLSYKHLGAGAENCIKDARIDLSGRRANSRRFWANPVRLSLAAPAYSHALVATVPTHASTATIRVRLPVIAKALVRNSRHVDMMLGRTTASTTQRGR</sequence>
<organism evidence="2 3">
    <name type="scientific">Aquincola agrisoli</name>
    <dbReference type="NCBI Taxonomy" id="3119538"/>
    <lineage>
        <taxon>Bacteria</taxon>
        <taxon>Pseudomonadati</taxon>
        <taxon>Pseudomonadota</taxon>
        <taxon>Betaproteobacteria</taxon>
        <taxon>Burkholderiales</taxon>
        <taxon>Sphaerotilaceae</taxon>
        <taxon>Aquincola</taxon>
    </lineage>
</organism>
<accession>A0AAW9QDT5</accession>
<dbReference type="RefSeq" id="WP_332292965.1">
    <property type="nucleotide sequence ID" value="NZ_JAZIBG010000056.1"/>
</dbReference>
<evidence type="ECO:0000313" key="3">
    <source>
        <dbReference type="Proteomes" id="UP001336250"/>
    </source>
</evidence>
<evidence type="ECO:0000259" key="1">
    <source>
        <dbReference type="Pfam" id="PF13701"/>
    </source>
</evidence>
<dbReference type="InterPro" id="IPR025668">
    <property type="entry name" value="Tnp_DDE_dom"/>
</dbReference>
<dbReference type="Pfam" id="PF13701">
    <property type="entry name" value="DDE_Tnp_1_4"/>
    <property type="match status" value="1"/>
</dbReference>
<proteinExistence type="predicted"/>
<keyword evidence="3" id="KW-1185">Reference proteome</keyword>
<evidence type="ECO:0000313" key="2">
    <source>
        <dbReference type="EMBL" id="MEF7617221.1"/>
    </source>
</evidence>
<reference evidence="2 3" key="1">
    <citation type="submission" date="2024-02" db="EMBL/GenBank/DDBJ databases">
        <title>Genome sequence of Aquincola sp. MAHUQ-54.</title>
        <authorList>
            <person name="Huq M.A."/>
        </authorList>
    </citation>
    <scope>NUCLEOTIDE SEQUENCE [LARGE SCALE GENOMIC DNA]</scope>
    <source>
        <strain evidence="2 3">MAHUQ-54</strain>
    </source>
</reference>